<feature type="compositionally biased region" description="Basic and acidic residues" evidence="1">
    <location>
        <begin position="598"/>
        <end position="620"/>
    </location>
</feature>
<proteinExistence type="predicted"/>
<organism evidence="3 4">
    <name type="scientific">Encephalitozoon hellem</name>
    <name type="common">Microsporidian parasite</name>
    <dbReference type="NCBI Taxonomy" id="27973"/>
    <lineage>
        <taxon>Eukaryota</taxon>
        <taxon>Fungi</taxon>
        <taxon>Fungi incertae sedis</taxon>
        <taxon>Microsporidia</taxon>
        <taxon>Unikaryonidae</taxon>
        <taxon>Encephalitozoon</taxon>
    </lineage>
</organism>
<reference evidence="3 4" key="1">
    <citation type="submission" date="2023-02" db="EMBL/GenBank/DDBJ databases">
        <title>Encephalitozoon hellem ATCC 50451 complete genome.</title>
        <authorList>
            <person name="Mascarenhas dos Santos A.C."/>
            <person name="Julian A.T."/>
            <person name="Pombert J.-F."/>
        </authorList>
    </citation>
    <scope>NUCLEOTIDE SEQUENCE [LARGE SCALE GENOMIC DNA]</scope>
    <source>
        <strain evidence="3 4">ATCC 50451</strain>
    </source>
</reference>
<evidence type="ECO:0000256" key="2">
    <source>
        <dbReference type="SAM" id="SignalP"/>
    </source>
</evidence>
<evidence type="ECO:0000313" key="3">
    <source>
        <dbReference type="EMBL" id="WEL39089.1"/>
    </source>
</evidence>
<feature type="region of interest" description="Disordered" evidence="1">
    <location>
        <begin position="572"/>
        <end position="620"/>
    </location>
</feature>
<protein>
    <submittedName>
        <fullName evidence="3">Uncharacterized protein</fullName>
    </submittedName>
</protein>
<gene>
    <name evidence="3" type="ORF">PFJ87_07g01670</name>
</gene>
<evidence type="ECO:0000313" key="4">
    <source>
        <dbReference type="Proteomes" id="UP001217963"/>
    </source>
</evidence>
<evidence type="ECO:0000256" key="1">
    <source>
        <dbReference type="SAM" id="MobiDB-lite"/>
    </source>
</evidence>
<accession>A0ABY8CJJ0</accession>
<keyword evidence="4" id="KW-1185">Reference proteome</keyword>
<dbReference type="EMBL" id="CP119068">
    <property type="protein sequence ID" value="WEL39089.1"/>
    <property type="molecule type" value="Genomic_DNA"/>
</dbReference>
<dbReference type="Proteomes" id="UP001217963">
    <property type="component" value="Chromosome VII"/>
</dbReference>
<name>A0ABY8CJJ0_ENCHE</name>
<feature type="signal peptide" evidence="2">
    <location>
        <begin position="1"/>
        <end position="18"/>
    </location>
</feature>
<feature type="compositionally biased region" description="Basic and acidic residues" evidence="1">
    <location>
        <begin position="572"/>
        <end position="590"/>
    </location>
</feature>
<keyword evidence="2" id="KW-0732">Signal</keyword>
<sequence>MNFLFPMLFSFVCSESLGIRYEDVISKWVSYEKRRMADRPLGTVPSTFTIRDGIVVGSKHLSSRAIWNPLEMFENDFEGIYCEGVESIEENGERRYLIEGYETALDASGVNYLCLSTAIRPLHIKREGITKVAIGYRGYFDEAQARSLGECLSGILDGAEVCVIPESLCGLVSRTEHIVEDGTLYCMVITMTGRKTVASLYKMEVKDKKRMFSNLFHEYFDGVSDWDIQKIVYDHIEKTLRKYVSSKEGISDTNRNVTFYPRMKDSELFELKIDMRPIYKEINKALRYKSIVESVKIVNGVSVVDCEENVRFVIEAPVFDVREIQRRIEGLVNGGKRLDVIESMKKKIGEAIGEGQEYSVMIRSKFYENPIFDKILGPLSSKDIIKPEDIEKGAARAMRTEYSITDPKVLRVSGDSKSGKAYVDEIRLRKSIREILDKKKGRRLRDIFEEVSDSCVEGEDEIFAEINDLNGIRRAVSKWKEVEAKDAKIKMERDLREQALRDLKETITSTEKLGKSNPEVWNDGLKDEVSKALEHLNIMNSDDKYKKEDIEEVEFDLIIRRKSLFNAYEERMKKEAEEKEKAENENKQEDIVDDGEKEEAGADRDIGEGQEFSFEKKAEL</sequence>
<feature type="chain" id="PRO_5047077115" evidence="2">
    <location>
        <begin position="19"/>
        <end position="620"/>
    </location>
</feature>